<dbReference type="AlphaFoldDB" id="A0A6N4W2G1"/>
<name>A0A6N4W2G1_9MYCO</name>
<keyword evidence="2" id="KW-0413">Isomerase</keyword>
<evidence type="ECO:0000259" key="1">
    <source>
        <dbReference type="Pfam" id="PF12680"/>
    </source>
</evidence>
<reference evidence="2 3" key="1">
    <citation type="journal article" date="2019" name="Emerg. Microbes Infect.">
        <title>Comprehensive subspecies identification of 175 nontuberculous mycobacteria species based on 7547 genomic profiles.</title>
        <authorList>
            <person name="Matsumoto Y."/>
            <person name="Kinjo T."/>
            <person name="Motooka D."/>
            <person name="Nabeya D."/>
            <person name="Jung N."/>
            <person name="Uechi K."/>
            <person name="Horii T."/>
            <person name="Iida T."/>
            <person name="Fujita J."/>
            <person name="Nakamura S."/>
        </authorList>
    </citation>
    <scope>NUCLEOTIDE SEQUENCE [LARGE SCALE GENOMIC DNA]</scope>
    <source>
        <strain evidence="2 3">JCM 30275</strain>
    </source>
</reference>
<sequence length="126" mass="14193">MSKDPILEVADRLFAAIERGDIAALTAMWADDVMVWRQGGGRERDKSRALAVIEWLVDATARRRYEVLDRQVFDGGFVQQHLLHVTTARGAEVALRACLVIKLSEHGLIRRIDEYLDPAELNPLLA</sequence>
<organism evidence="2 3">
    <name type="scientific">Mycolicibacterium anyangense</name>
    <dbReference type="NCBI Taxonomy" id="1431246"/>
    <lineage>
        <taxon>Bacteria</taxon>
        <taxon>Bacillati</taxon>
        <taxon>Actinomycetota</taxon>
        <taxon>Actinomycetes</taxon>
        <taxon>Mycobacteriales</taxon>
        <taxon>Mycobacteriaceae</taxon>
        <taxon>Mycolicibacterium</taxon>
    </lineage>
</organism>
<dbReference type="Gene3D" id="3.10.450.50">
    <property type="match status" value="1"/>
</dbReference>
<accession>A0A6N4W2G1</accession>
<dbReference type="InterPro" id="IPR032710">
    <property type="entry name" value="NTF2-like_dom_sf"/>
</dbReference>
<dbReference type="EMBL" id="AP022620">
    <property type="protein sequence ID" value="BBZ74718.1"/>
    <property type="molecule type" value="Genomic_DNA"/>
</dbReference>
<dbReference type="KEGG" id="many:MANY_00550"/>
<evidence type="ECO:0000313" key="3">
    <source>
        <dbReference type="Proteomes" id="UP000467249"/>
    </source>
</evidence>
<dbReference type="InterPro" id="IPR037401">
    <property type="entry name" value="SnoaL-like"/>
</dbReference>
<gene>
    <name evidence="2" type="ORF">MANY_00550</name>
</gene>
<proteinExistence type="predicted"/>
<dbReference type="RefSeq" id="WP_163802275.1">
    <property type="nucleotide sequence ID" value="NZ_AP022620.1"/>
</dbReference>
<dbReference type="Pfam" id="PF12680">
    <property type="entry name" value="SnoaL_2"/>
    <property type="match status" value="1"/>
</dbReference>
<feature type="domain" description="SnoaL-like" evidence="1">
    <location>
        <begin position="11"/>
        <end position="111"/>
    </location>
</feature>
<protein>
    <submittedName>
        <fullName evidence="2">Ketosteroid isomerase</fullName>
    </submittedName>
</protein>
<dbReference type="Proteomes" id="UP000467249">
    <property type="component" value="Chromosome"/>
</dbReference>
<keyword evidence="3" id="KW-1185">Reference proteome</keyword>
<evidence type="ECO:0000313" key="2">
    <source>
        <dbReference type="EMBL" id="BBZ74718.1"/>
    </source>
</evidence>
<dbReference type="SUPFAM" id="SSF54427">
    <property type="entry name" value="NTF2-like"/>
    <property type="match status" value="1"/>
</dbReference>
<dbReference type="GO" id="GO:0016853">
    <property type="term" value="F:isomerase activity"/>
    <property type="evidence" value="ECO:0007669"/>
    <property type="project" value="UniProtKB-KW"/>
</dbReference>